<dbReference type="PATRIC" id="fig|1550566.3.peg.2346"/>
<reference evidence="12 13" key="1">
    <citation type="journal article" date="2015" name="Int. J. Syst. Evol. Microbiol.">
        <title>Methanoculleus sediminis sp. nov., a methanogen from sediments near a submarine mud volcano.</title>
        <authorList>
            <person name="Chen S.C."/>
            <person name="Chen M.F."/>
            <person name="Lai M.C."/>
            <person name="Weng C.Y."/>
            <person name="Wu S.Y."/>
            <person name="Lin S."/>
            <person name="Yang T.F."/>
            <person name="Chen P.C."/>
        </authorList>
    </citation>
    <scope>NUCLEOTIDE SEQUENCE [LARGE SCALE GENOMIC DNA]</scope>
    <source>
        <strain evidence="12 13">S3Fa</strain>
    </source>
</reference>
<dbReference type="InterPro" id="IPR050324">
    <property type="entry name" value="CDP-alcohol_PTase-I"/>
</dbReference>
<dbReference type="Gene3D" id="1.20.120.1760">
    <property type="match status" value="1"/>
</dbReference>
<evidence type="ECO:0000256" key="10">
    <source>
        <dbReference type="RuleBase" id="RU003750"/>
    </source>
</evidence>
<dbReference type="RefSeq" id="WP_048185253.1">
    <property type="nucleotide sequence ID" value="NZ_JXOJ01000006.1"/>
</dbReference>
<evidence type="ECO:0000256" key="11">
    <source>
        <dbReference type="SAM" id="Phobius"/>
    </source>
</evidence>
<evidence type="ECO:0000256" key="6">
    <source>
        <dbReference type="ARBA" id="ARBA00023098"/>
    </source>
</evidence>
<dbReference type="GO" id="GO:0008654">
    <property type="term" value="P:phospholipid biosynthetic process"/>
    <property type="evidence" value="ECO:0007669"/>
    <property type="project" value="UniProtKB-KW"/>
</dbReference>
<dbReference type="PROSITE" id="PS00379">
    <property type="entry name" value="CDP_ALCOHOL_P_TRANSF"/>
    <property type="match status" value="1"/>
</dbReference>
<comment type="similarity">
    <text evidence="10">Belongs to the CDP-alcohol phosphatidyltransferase class-I family.</text>
</comment>
<dbReference type="Proteomes" id="UP000035301">
    <property type="component" value="Unassembled WGS sequence"/>
</dbReference>
<keyword evidence="4 11" id="KW-0812">Transmembrane</keyword>
<evidence type="ECO:0000313" key="12">
    <source>
        <dbReference type="EMBL" id="KLK87532.1"/>
    </source>
</evidence>
<evidence type="ECO:0000256" key="4">
    <source>
        <dbReference type="ARBA" id="ARBA00022692"/>
    </source>
</evidence>
<dbReference type="GO" id="GO:0016780">
    <property type="term" value="F:phosphotransferase activity, for other substituted phosphate groups"/>
    <property type="evidence" value="ECO:0007669"/>
    <property type="project" value="InterPro"/>
</dbReference>
<dbReference type="AlphaFoldDB" id="A0A0H1R467"/>
<keyword evidence="13" id="KW-1185">Reference proteome</keyword>
<feature type="transmembrane region" description="Helical" evidence="11">
    <location>
        <begin position="92"/>
        <end position="113"/>
    </location>
</feature>
<dbReference type="EMBL" id="JXOJ01000006">
    <property type="protein sequence ID" value="KLK87532.1"/>
    <property type="molecule type" value="Genomic_DNA"/>
</dbReference>
<dbReference type="OrthoDB" id="9904at2157"/>
<dbReference type="GO" id="GO:0016020">
    <property type="term" value="C:membrane"/>
    <property type="evidence" value="ECO:0007669"/>
    <property type="project" value="UniProtKB-SubCell"/>
</dbReference>
<dbReference type="STRING" id="1550566.SZ63_10745"/>
<proteinExistence type="inferred from homology"/>
<keyword evidence="8" id="KW-0594">Phospholipid biosynthesis</keyword>
<feature type="transmembrane region" description="Helical" evidence="11">
    <location>
        <begin position="20"/>
        <end position="46"/>
    </location>
</feature>
<keyword evidence="6" id="KW-0443">Lipid metabolism</keyword>
<keyword evidence="7 11" id="KW-0472">Membrane</keyword>
<evidence type="ECO:0000256" key="1">
    <source>
        <dbReference type="ARBA" id="ARBA00004141"/>
    </source>
</evidence>
<comment type="caution">
    <text evidence="12">The sequence shown here is derived from an EMBL/GenBank/DDBJ whole genome shotgun (WGS) entry which is preliminary data.</text>
</comment>
<dbReference type="InterPro" id="IPR048254">
    <property type="entry name" value="CDP_ALCOHOL_P_TRANSF_CS"/>
</dbReference>
<dbReference type="InterPro" id="IPR043130">
    <property type="entry name" value="CDP-OH_PTrfase_TM_dom"/>
</dbReference>
<dbReference type="InterPro" id="IPR000462">
    <property type="entry name" value="CDP-OH_P_trans"/>
</dbReference>
<keyword evidence="3 10" id="KW-0808">Transferase</keyword>
<evidence type="ECO:0000256" key="7">
    <source>
        <dbReference type="ARBA" id="ARBA00023136"/>
    </source>
</evidence>
<gene>
    <name evidence="12" type="ORF">SZ63_10745</name>
</gene>
<keyword evidence="2" id="KW-0444">Lipid biosynthesis</keyword>
<sequence>MNITSLRPKFIKYTEPIASFFIRLGVTPNQVSVLSVLFGFSCALAFAGRHFLAGSLLLFVSAILDLVDGNVARKNHAESRFGAVFDWIADKYVDAAVILGVGFSGIPIVSHLIDVPPVADFGVVGLALAGSLMNTFIKPVTYAEIGYSERVAGKIEDPLEGVGFFGRPETILVLVLGGVTGLLWVSVLLIAVCTNLSAVQRVFYLYRRYS</sequence>
<comment type="subcellular location">
    <subcellularLocation>
        <location evidence="1">Membrane</location>
        <topology evidence="1">Multi-pass membrane protein</topology>
    </subcellularLocation>
</comment>
<dbReference type="Pfam" id="PF01066">
    <property type="entry name" value="CDP-OH_P_transf"/>
    <property type="match status" value="1"/>
</dbReference>
<protein>
    <submittedName>
        <fullName evidence="12">CDP-alcohol phosphatidyltransferase</fullName>
    </submittedName>
</protein>
<name>A0A0H1R467_9EURY</name>
<evidence type="ECO:0000256" key="3">
    <source>
        <dbReference type="ARBA" id="ARBA00022679"/>
    </source>
</evidence>
<accession>A0A0H1R467</accession>
<evidence type="ECO:0000256" key="5">
    <source>
        <dbReference type="ARBA" id="ARBA00022989"/>
    </source>
</evidence>
<dbReference type="PANTHER" id="PTHR14269:SF61">
    <property type="entry name" value="CDP-DIACYLGLYCEROL--SERINE O-PHOSPHATIDYLTRANSFERASE"/>
    <property type="match status" value="1"/>
</dbReference>
<keyword evidence="9" id="KW-1208">Phospholipid metabolism</keyword>
<evidence type="ECO:0000313" key="13">
    <source>
        <dbReference type="Proteomes" id="UP000035301"/>
    </source>
</evidence>
<evidence type="ECO:0000256" key="2">
    <source>
        <dbReference type="ARBA" id="ARBA00022516"/>
    </source>
</evidence>
<evidence type="ECO:0000256" key="8">
    <source>
        <dbReference type="ARBA" id="ARBA00023209"/>
    </source>
</evidence>
<dbReference type="PANTHER" id="PTHR14269">
    <property type="entry name" value="CDP-DIACYLGLYCEROL--GLYCEROL-3-PHOSPHATE 3-PHOSPHATIDYLTRANSFERASE-RELATED"/>
    <property type="match status" value="1"/>
</dbReference>
<evidence type="ECO:0000256" key="9">
    <source>
        <dbReference type="ARBA" id="ARBA00023264"/>
    </source>
</evidence>
<keyword evidence="5 11" id="KW-1133">Transmembrane helix</keyword>
<feature type="transmembrane region" description="Helical" evidence="11">
    <location>
        <begin position="171"/>
        <end position="198"/>
    </location>
</feature>
<organism evidence="12 13">
    <name type="scientific">Methanoculleus sediminis</name>
    <dbReference type="NCBI Taxonomy" id="1550566"/>
    <lineage>
        <taxon>Archaea</taxon>
        <taxon>Methanobacteriati</taxon>
        <taxon>Methanobacteriota</taxon>
        <taxon>Stenosarchaea group</taxon>
        <taxon>Methanomicrobia</taxon>
        <taxon>Methanomicrobiales</taxon>
        <taxon>Methanomicrobiaceae</taxon>
        <taxon>Methanoculleus</taxon>
    </lineage>
</organism>